<reference evidence="7" key="1">
    <citation type="submission" date="2022-03" db="EMBL/GenBank/DDBJ databases">
        <title>Draft genome sequence of Aduncisulcus paluster, a free-living microaerophilic Fornicata.</title>
        <authorList>
            <person name="Yuyama I."/>
            <person name="Kume K."/>
            <person name="Tamura T."/>
            <person name="Inagaki Y."/>
            <person name="Hashimoto T."/>
        </authorList>
    </citation>
    <scope>NUCLEOTIDE SEQUENCE</scope>
    <source>
        <strain evidence="7">NY0171</strain>
    </source>
</reference>
<keyword evidence="4" id="KW-0378">Hydrolase</keyword>
<feature type="non-terminal residue" evidence="7">
    <location>
        <position position="1"/>
    </location>
</feature>
<dbReference type="Proteomes" id="UP001057375">
    <property type="component" value="Unassembled WGS sequence"/>
</dbReference>
<dbReference type="Gene3D" id="3.60.15.10">
    <property type="entry name" value="Ribonuclease Z/Hydroxyacylglutathione hydrolase-like"/>
    <property type="match status" value="1"/>
</dbReference>
<comment type="cofactor">
    <cofactor evidence="1">
        <name>Zn(2+)</name>
        <dbReference type="ChEBI" id="CHEBI:29105"/>
    </cofactor>
</comment>
<name>A0ABQ5KJQ4_9EUKA</name>
<sequence>AEDREADLGGKIHTFEEGLAKFGLKPEDIDSVVHTHLHNDHCENDYKCTNAKFYVHRKELDHVHDPHPLDFRYLEDYGEDVEEAGQVVAVDGDYEVAPGIRMMHTPVHTP</sequence>
<dbReference type="Pfam" id="PF00753">
    <property type="entry name" value="Lactamase_B"/>
    <property type="match status" value="1"/>
</dbReference>
<gene>
    <name evidence="7" type="ORF">ADUPG1_002337</name>
</gene>
<evidence type="ECO:0000256" key="4">
    <source>
        <dbReference type="ARBA" id="ARBA00022801"/>
    </source>
</evidence>
<keyword evidence="5" id="KW-0862">Zinc</keyword>
<keyword evidence="3" id="KW-0479">Metal-binding</keyword>
<evidence type="ECO:0000256" key="2">
    <source>
        <dbReference type="ARBA" id="ARBA00007749"/>
    </source>
</evidence>
<dbReference type="InterPro" id="IPR051013">
    <property type="entry name" value="MBL_superfamily_lactonases"/>
</dbReference>
<proteinExistence type="inferred from homology"/>
<dbReference type="PANTHER" id="PTHR42978:SF7">
    <property type="entry name" value="METALLO-HYDROLASE RV2300C-RELATED"/>
    <property type="match status" value="1"/>
</dbReference>
<dbReference type="InterPro" id="IPR036866">
    <property type="entry name" value="RibonucZ/Hydroxyglut_hydro"/>
</dbReference>
<protein>
    <submittedName>
        <fullName evidence="7">N-acyl homoserine lactonase family protein</fullName>
    </submittedName>
</protein>
<comment type="similarity">
    <text evidence="2">Belongs to the metallo-beta-lactamase superfamily.</text>
</comment>
<evidence type="ECO:0000259" key="6">
    <source>
        <dbReference type="Pfam" id="PF00753"/>
    </source>
</evidence>
<evidence type="ECO:0000256" key="1">
    <source>
        <dbReference type="ARBA" id="ARBA00001947"/>
    </source>
</evidence>
<evidence type="ECO:0000313" key="8">
    <source>
        <dbReference type="Proteomes" id="UP001057375"/>
    </source>
</evidence>
<accession>A0ABQ5KJQ4</accession>
<dbReference type="EMBL" id="BQXS01002647">
    <property type="protein sequence ID" value="GKT32745.1"/>
    <property type="molecule type" value="Genomic_DNA"/>
</dbReference>
<feature type="domain" description="Metallo-beta-lactamase" evidence="6">
    <location>
        <begin position="16"/>
        <end position="110"/>
    </location>
</feature>
<evidence type="ECO:0000256" key="5">
    <source>
        <dbReference type="ARBA" id="ARBA00022833"/>
    </source>
</evidence>
<feature type="non-terminal residue" evidence="7">
    <location>
        <position position="110"/>
    </location>
</feature>
<organism evidence="7 8">
    <name type="scientific">Aduncisulcus paluster</name>
    <dbReference type="NCBI Taxonomy" id="2918883"/>
    <lineage>
        <taxon>Eukaryota</taxon>
        <taxon>Metamonada</taxon>
        <taxon>Carpediemonas-like organisms</taxon>
        <taxon>Aduncisulcus</taxon>
    </lineage>
</organism>
<keyword evidence="8" id="KW-1185">Reference proteome</keyword>
<evidence type="ECO:0000313" key="7">
    <source>
        <dbReference type="EMBL" id="GKT32745.1"/>
    </source>
</evidence>
<dbReference type="SUPFAM" id="SSF56281">
    <property type="entry name" value="Metallo-hydrolase/oxidoreductase"/>
    <property type="match status" value="1"/>
</dbReference>
<evidence type="ECO:0000256" key="3">
    <source>
        <dbReference type="ARBA" id="ARBA00022723"/>
    </source>
</evidence>
<dbReference type="InterPro" id="IPR001279">
    <property type="entry name" value="Metallo-B-lactamas"/>
</dbReference>
<comment type="caution">
    <text evidence="7">The sequence shown here is derived from an EMBL/GenBank/DDBJ whole genome shotgun (WGS) entry which is preliminary data.</text>
</comment>
<dbReference type="PANTHER" id="PTHR42978">
    <property type="entry name" value="QUORUM-QUENCHING LACTONASE YTNP-RELATED-RELATED"/>
    <property type="match status" value="1"/>
</dbReference>